<sequence>MEKENSRESLLKKIASHFTLTDKRLTSQCLFWIAIFLPVILSMALSIPIIFQKWQEIHFSFTSEGYDNFFKLFKLPLWTMSLSIPFTAIIVNAHRTTQTESQINETKRKNNYDSFFSHQKHYVEAFSKIEKLTLNFTIPDPEGYGEKPIEKSSFISSPYRLYVNVFKDSSHKHGVNHENIKIFTSTLQQSISNLDSYLRKEKENNNDDVDVLKNTYDIIKELDNINKLLCIKHEHRISTGTSTKFMASNQKEIVSLHTNIYRDEYLRGEIHAIMFIIEKFFSILACDTPKNRISEIAKNKPEFSGITQLKYFKEKTSNKELDSLHISIENYNEETDENMQIEKPGEREIRRIEKCISFNGITHD</sequence>
<gene>
    <name evidence="2" type="ORF">DWG24_17270</name>
</gene>
<protein>
    <submittedName>
        <fullName evidence="2">Sugar ABC transporter permease</fullName>
    </submittedName>
</protein>
<organism evidence="2 3">
    <name type="scientific">Dickeya zeae</name>
    <dbReference type="NCBI Taxonomy" id="204042"/>
    <lineage>
        <taxon>Bacteria</taxon>
        <taxon>Pseudomonadati</taxon>
        <taxon>Pseudomonadota</taxon>
        <taxon>Gammaproteobacteria</taxon>
        <taxon>Enterobacterales</taxon>
        <taxon>Pectobacteriaceae</taxon>
        <taxon>Dickeya</taxon>
    </lineage>
</organism>
<dbReference type="Proteomes" id="UP000500801">
    <property type="component" value="Chromosome"/>
</dbReference>
<evidence type="ECO:0000256" key="1">
    <source>
        <dbReference type="SAM" id="Phobius"/>
    </source>
</evidence>
<proteinExistence type="predicted"/>
<accession>A0AAE7D018</accession>
<keyword evidence="1" id="KW-0472">Membrane</keyword>
<keyword evidence="1" id="KW-1133">Transmembrane helix</keyword>
<name>A0AAE7D018_9GAMM</name>
<dbReference type="AlphaFoldDB" id="A0AAE7D018"/>
<dbReference type="RefSeq" id="WP_168363413.1">
    <property type="nucleotide sequence ID" value="NZ_CP033622.1"/>
</dbReference>
<evidence type="ECO:0000313" key="2">
    <source>
        <dbReference type="EMBL" id="QIZ52372.1"/>
    </source>
</evidence>
<feature type="transmembrane region" description="Helical" evidence="1">
    <location>
        <begin position="30"/>
        <end position="51"/>
    </location>
</feature>
<evidence type="ECO:0000313" key="3">
    <source>
        <dbReference type="Proteomes" id="UP000500801"/>
    </source>
</evidence>
<dbReference type="EMBL" id="CP033622">
    <property type="protein sequence ID" value="QIZ52372.1"/>
    <property type="molecule type" value="Genomic_DNA"/>
</dbReference>
<keyword evidence="1" id="KW-0812">Transmembrane</keyword>
<reference evidence="2 3" key="1">
    <citation type="submission" date="2018-11" db="EMBL/GenBank/DDBJ databases">
        <title>Complete genome sequence of Dickeya zeae strain CE1 infecting Canna edulis Ker-Gawl. in China.</title>
        <authorList>
            <person name="Zhang J."/>
            <person name="Lin B."/>
            <person name="Shen H."/>
            <person name="Jiang S."/>
            <person name="Pu X."/>
            <person name="Sun D."/>
        </authorList>
    </citation>
    <scope>NUCLEOTIDE SEQUENCE [LARGE SCALE GENOMIC DNA]</scope>
    <source>
        <strain evidence="2 3">CE1</strain>
    </source>
</reference>